<dbReference type="GO" id="GO:0003995">
    <property type="term" value="F:acyl-CoA dehydrogenase activity"/>
    <property type="evidence" value="ECO:0007669"/>
    <property type="project" value="InterPro"/>
</dbReference>
<organism evidence="9 10">
    <name type="scientific">Tectimicrobiota bacterium</name>
    <dbReference type="NCBI Taxonomy" id="2528274"/>
    <lineage>
        <taxon>Bacteria</taxon>
        <taxon>Pseudomonadati</taxon>
        <taxon>Nitrospinota/Tectimicrobiota group</taxon>
        <taxon>Candidatus Tectimicrobiota</taxon>
    </lineage>
</organism>
<evidence type="ECO:0000256" key="4">
    <source>
        <dbReference type="ARBA" id="ARBA00022827"/>
    </source>
</evidence>
<sequence>MDFTFTDEQRALQQLARDFFESEVRPVAAEYDQREDPRDCVPWDIIEKGSKLGLRTLGTPEEWGGGGADLLTQALVIEEMARVDIGASKTFSHNWKVSSRIAALCSEEQKKRFLPPFVADHRYLLSNAVTEPDAGSDSHLPYDVPEAGPRCFAERNGKGFVINGMKNFIALAGVSKLIILWARTDRSVGITKGLSTFIVPRDTPGLSNGQFHDKMGMRLYNNAELIFENCHVPAENLVGELGQAMQQRAAVAKGGNIELMAHALGCARGAYEHALDHARNRVQGLKPIIEHQAIAMKLAEMAMEVEVARAMVWRCAWASEHMTPPDNRLTVFSKVFCTEMALRVTRRAVEIFGGMGVMKDGPAEKYLRDAAVLLHMDATNQINLIKVAKRL</sequence>
<evidence type="ECO:0000256" key="2">
    <source>
        <dbReference type="ARBA" id="ARBA00009347"/>
    </source>
</evidence>
<dbReference type="InterPro" id="IPR006089">
    <property type="entry name" value="Acyl-CoA_DH_CS"/>
</dbReference>
<name>A0A932MNF7_UNCTE</name>
<feature type="domain" description="Acyl-CoA dehydrogenase/oxidase N-terminal" evidence="8">
    <location>
        <begin position="6"/>
        <end position="119"/>
    </location>
</feature>
<comment type="cofactor">
    <cofactor evidence="1 5">
        <name>FAD</name>
        <dbReference type="ChEBI" id="CHEBI:57692"/>
    </cofactor>
</comment>
<dbReference type="InterPro" id="IPR009075">
    <property type="entry name" value="AcylCo_DH/oxidase_C"/>
</dbReference>
<dbReference type="InterPro" id="IPR046373">
    <property type="entry name" value="Acyl-CoA_Oxase/DH_mid-dom_sf"/>
</dbReference>
<dbReference type="InterPro" id="IPR037069">
    <property type="entry name" value="AcylCoA_DH/ox_N_sf"/>
</dbReference>
<evidence type="ECO:0000313" key="10">
    <source>
        <dbReference type="Proteomes" id="UP000782312"/>
    </source>
</evidence>
<dbReference type="PANTHER" id="PTHR43884:SF12">
    <property type="entry name" value="ISOVALERYL-COA DEHYDROGENASE, MITOCHONDRIAL-RELATED"/>
    <property type="match status" value="1"/>
</dbReference>
<evidence type="ECO:0000259" key="6">
    <source>
        <dbReference type="Pfam" id="PF00441"/>
    </source>
</evidence>
<evidence type="ECO:0000259" key="7">
    <source>
        <dbReference type="Pfam" id="PF02770"/>
    </source>
</evidence>
<proteinExistence type="inferred from homology"/>
<feature type="domain" description="Acyl-CoA dehydrogenase/oxidase C-terminal" evidence="6">
    <location>
        <begin position="258"/>
        <end position="391"/>
    </location>
</feature>
<dbReference type="GO" id="GO:0050660">
    <property type="term" value="F:flavin adenine dinucleotide binding"/>
    <property type="evidence" value="ECO:0007669"/>
    <property type="project" value="InterPro"/>
</dbReference>
<dbReference type="Pfam" id="PF02771">
    <property type="entry name" value="Acyl-CoA_dh_N"/>
    <property type="match status" value="1"/>
</dbReference>
<evidence type="ECO:0000256" key="5">
    <source>
        <dbReference type="RuleBase" id="RU362125"/>
    </source>
</evidence>
<dbReference type="SUPFAM" id="SSF56645">
    <property type="entry name" value="Acyl-CoA dehydrogenase NM domain-like"/>
    <property type="match status" value="1"/>
</dbReference>
<dbReference type="PIRSF" id="PIRSF016578">
    <property type="entry name" value="HsaA"/>
    <property type="match status" value="1"/>
</dbReference>
<evidence type="ECO:0000256" key="1">
    <source>
        <dbReference type="ARBA" id="ARBA00001974"/>
    </source>
</evidence>
<dbReference type="Gene3D" id="1.20.140.10">
    <property type="entry name" value="Butyryl-CoA Dehydrogenase, subunit A, domain 3"/>
    <property type="match status" value="1"/>
</dbReference>
<dbReference type="Gene3D" id="1.10.540.10">
    <property type="entry name" value="Acyl-CoA dehydrogenase/oxidase, N-terminal domain"/>
    <property type="match status" value="1"/>
</dbReference>
<dbReference type="SUPFAM" id="SSF47203">
    <property type="entry name" value="Acyl-CoA dehydrogenase C-terminal domain-like"/>
    <property type="match status" value="1"/>
</dbReference>
<evidence type="ECO:0000313" key="9">
    <source>
        <dbReference type="EMBL" id="MBI3128680.1"/>
    </source>
</evidence>
<dbReference type="EMBL" id="JACPUR010000035">
    <property type="protein sequence ID" value="MBI3128680.1"/>
    <property type="molecule type" value="Genomic_DNA"/>
</dbReference>
<dbReference type="Gene3D" id="2.40.110.10">
    <property type="entry name" value="Butyryl-CoA Dehydrogenase, subunit A, domain 2"/>
    <property type="match status" value="1"/>
</dbReference>
<protein>
    <submittedName>
        <fullName evidence="9">Acyl-CoA dehydrogenase family protein</fullName>
    </submittedName>
</protein>
<dbReference type="Proteomes" id="UP000782312">
    <property type="component" value="Unassembled WGS sequence"/>
</dbReference>
<dbReference type="InterPro" id="IPR013786">
    <property type="entry name" value="AcylCoA_DH/ox_N"/>
</dbReference>
<reference evidence="9" key="1">
    <citation type="submission" date="2020-07" db="EMBL/GenBank/DDBJ databases">
        <title>Huge and variable diversity of episymbiotic CPR bacteria and DPANN archaea in groundwater ecosystems.</title>
        <authorList>
            <person name="He C.Y."/>
            <person name="Keren R."/>
            <person name="Whittaker M."/>
            <person name="Farag I.F."/>
            <person name="Doudna J."/>
            <person name="Cate J.H.D."/>
            <person name="Banfield J.F."/>
        </authorList>
    </citation>
    <scope>NUCLEOTIDE SEQUENCE</scope>
    <source>
        <strain evidence="9">NC_groundwater_763_Ag_S-0.2um_68_21</strain>
    </source>
</reference>
<evidence type="ECO:0000259" key="8">
    <source>
        <dbReference type="Pfam" id="PF02771"/>
    </source>
</evidence>
<keyword evidence="5" id="KW-0560">Oxidoreductase</keyword>
<evidence type="ECO:0000256" key="3">
    <source>
        <dbReference type="ARBA" id="ARBA00022630"/>
    </source>
</evidence>
<dbReference type="Pfam" id="PF00441">
    <property type="entry name" value="Acyl-CoA_dh_1"/>
    <property type="match status" value="1"/>
</dbReference>
<dbReference type="PROSITE" id="PS00073">
    <property type="entry name" value="ACYL_COA_DH_2"/>
    <property type="match status" value="1"/>
</dbReference>
<gene>
    <name evidence="9" type="ORF">HYZ11_13835</name>
</gene>
<dbReference type="Pfam" id="PF02770">
    <property type="entry name" value="Acyl-CoA_dh_M"/>
    <property type="match status" value="1"/>
</dbReference>
<feature type="domain" description="Acyl-CoA oxidase/dehydrogenase middle" evidence="7">
    <location>
        <begin position="128"/>
        <end position="230"/>
    </location>
</feature>
<keyword evidence="4 5" id="KW-0274">FAD</keyword>
<dbReference type="InterPro" id="IPR009100">
    <property type="entry name" value="AcylCoA_DH/oxidase_NM_dom_sf"/>
</dbReference>
<comment type="similarity">
    <text evidence="2 5">Belongs to the acyl-CoA dehydrogenase family.</text>
</comment>
<comment type="caution">
    <text evidence="9">The sequence shown here is derived from an EMBL/GenBank/DDBJ whole genome shotgun (WGS) entry which is preliminary data.</text>
</comment>
<accession>A0A932MNF7</accession>
<dbReference type="InterPro" id="IPR006091">
    <property type="entry name" value="Acyl-CoA_Oxase/DH_mid-dom"/>
</dbReference>
<dbReference type="PANTHER" id="PTHR43884">
    <property type="entry name" value="ACYL-COA DEHYDROGENASE"/>
    <property type="match status" value="1"/>
</dbReference>
<dbReference type="InterPro" id="IPR036250">
    <property type="entry name" value="AcylCo_DH-like_C"/>
</dbReference>
<dbReference type="AlphaFoldDB" id="A0A932MNF7"/>
<keyword evidence="3 5" id="KW-0285">Flavoprotein</keyword>